<reference evidence="7" key="1">
    <citation type="submission" date="2015-02" db="EMBL/GenBank/DDBJ databases">
        <title>Draft Genome of Frankia sp. CpI1-S.</title>
        <authorList>
            <person name="Oshone R.T."/>
            <person name="Ngom M."/>
            <person name="Ghodhbane-Gtari F."/>
            <person name="Gtari M."/>
            <person name="Morris K."/>
            <person name="Thomas K."/>
            <person name="Sen A."/>
            <person name="Tisa L.S."/>
        </authorList>
    </citation>
    <scope>NUCLEOTIDE SEQUENCE [LARGE SCALE GENOMIC DNA]</scope>
    <source>
        <strain evidence="7">CpI1-S</strain>
    </source>
</reference>
<evidence type="ECO:0000313" key="6">
    <source>
        <dbReference type="EMBL" id="KJE21913.1"/>
    </source>
</evidence>
<dbReference type="GO" id="GO:0055085">
    <property type="term" value="P:transmembrane transport"/>
    <property type="evidence" value="ECO:0007669"/>
    <property type="project" value="InterPro"/>
</dbReference>
<dbReference type="Proteomes" id="UP000032545">
    <property type="component" value="Unassembled WGS sequence"/>
</dbReference>
<dbReference type="Gene3D" id="3.40.190.10">
    <property type="entry name" value="Periplasmic binding protein-like II"/>
    <property type="match status" value="2"/>
</dbReference>
<proteinExistence type="inferred from homology"/>
<evidence type="ECO:0000256" key="1">
    <source>
        <dbReference type="ARBA" id="ARBA00008520"/>
    </source>
</evidence>
<reference evidence="6 7" key="2">
    <citation type="journal article" date="2016" name="Genome Announc.">
        <title>Permanent Draft Genome Sequences for Two Variants of Frankia sp. Strain CpI1, the First Frankia Strain Isolated from Root Nodules of Comptonia peregrina.</title>
        <authorList>
            <person name="Oshone R."/>
            <person name="Hurst S.G.IV."/>
            <person name="Abebe-Akele F."/>
            <person name="Simpson S."/>
            <person name="Morris K."/>
            <person name="Thomas W.K."/>
            <person name="Tisa L.S."/>
        </authorList>
    </citation>
    <scope>NUCLEOTIDE SEQUENCE [LARGE SCALE GENOMIC DNA]</scope>
    <source>
        <strain evidence="7">CpI1-S</strain>
    </source>
</reference>
<organism evidence="6 7">
    <name type="scientific">Frankia torreyi</name>
    <dbReference type="NCBI Taxonomy" id="1856"/>
    <lineage>
        <taxon>Bacteria</taxon>
        <taxon>Bacillati</taxon>
        <taxon>Actinomycetota</taxon>
        <taxon>Actinomycetes</taxon>
        <taxon>Frankiales</taxon>
        <taxon>Frankiaceae</taxon>
        <taxon>Frankia</taxon>
    </lineage>
</organism>
<evidence type="ECO:0000256" key="3">
    <source>
        <dbReference type="ARBA" id="ARBA00022729"/>
    </source>
</evidence>
<dbReference type="InterPro" id="IPR006061">
    <property type="entry name" value="SBP_1_CS"/>
</dbReference>
<dbReference type="EMBL" id="JYFN01000030">
    <property type="protein sequence ID" value="KJE21913.1"/>
    <property type="molecule type" value="Genomic_DNA"/>
</dbReference>
<gene>
    <name evidence="6" type="ORF">FF36_03816</name>
</gene>
<dbReference type="PROSITE" id="PS51257">
    <property type="entry name" value="PROKAR_LIPOPROTEIN"/>
    <property type="match status" value="1"/>
</dbReference>
<dbReference type="PATRIC" id="fig|1502723.3.peg.3287"/>
<feature type="chain" id="PRO_5002326849" evidence="5">
    <location>
        <begin position="26"/>
        <end position="464"/>
    </location>
</feature>
<comment type="caution">
    <text evidence="6">The sequence shown here is derived from an EMBL/GenBank/DDBJ whole genome shotgun (WGS) entry which is preliminary data.</text>
</comment>
<dbReference type="Pfam" id="PF13416">
    <property type="entry name" value="SBP_bac_8"/>
    <property type="match status" value="1"/>
</dbReference>
<evidence type="ECO:0000256" key="5">
    <source>
        <dbReference type="SAM" id="SignalP"/>
    </source>
</evidence>
<dbReference type="OrthoDB" id="2509690at2"/>
<evidence type="ECO:0000256" key="4">
    <source>
        <dbReference type="SAM" id="MobiDB-lite"/>
    </source>
</evidence>
<dbReference type="SUPFAM" id="SSF53850">
    <property type="entry name" value="Periplasmic binding protein-like II"/>
    <property type="match status" value="1"/>
</dbReference>
<dbReference type="InterPro" id="IPR006059">
    <property type="entry name" value="SBP"/>
</dbReference>
<feature type="signal peptide" evidence="5">
    <location>
        <begin position="1"/>
        <end position="25"/>
    </location>
</feature>
<name>A0A0D8BCA7_9ACTN</name>
<keyword evidence="7" id="KW-1185">Reference proteome</keyword>
<keyword evidence="2" id="KW-0813">Transport</keyword>
<comment type="similarity">
    <text evidence="1">Belongs to the bacterial solute-binding protein 1 family.</text>
</comment>
<dbReference type="RefSeq" id="WP_044886380.1">
    <property type="nucleotide sequence ID" value="NZ_JYFN01000030.1"/>
</dbReference>
<feature type="region of interest" description="Disordered" evidence="4">
    <location>
        <begin position="90"/>
        <end position="111"/>
    </location>
</feature>
<dbReference type="AlphaFoldDB" id="A0A0D8BCA7"/>
<dbReference type="PANTHER" id="PTHR43649">
    <property type="entry name" value="ARABINOSE-BINDING PROTEIN-RELATED"/>
    <property type="match status" value="1"/>
</dbReference>
<protein>
    <submittedName>
        <fullName evidence="6">Carbohydrate ABC transporter substrate-binding protein, CUT1 family</fullName>
    </submittedName>
</protein>
<evidence type="ECO:0000313" key="7">
    <source>
        <dbReference type="Proteomes" id="UP000032545"/>
    </source>
</evidence>
<keyword evidence="3 5" id="KW-0732">Signal</keyword>
<evidence type="ECO:0000256" key="2">
    <source>
        <dbReference type="ARBA" id="ARBA00022448"/>
    </source>
</evidence>
<dbReference type="PANTHER" id="PTHR43649:SF12">
    <property type="entry name" value="DIACETYLCHITOBIOSE BINDING PROTEIN DASA"/>
    <property type="match status" value="1"/>
</dbReference>
<sequence precursor="true">MKRPFARRSFSLVALSAATALSVLAACGSPGGGGDDVAPKATSKIPELGKDQKVSIVFESYNFGQAGAWTDTFNELIGKFEKAHPNIHVTAQKPQGSSPNPATDTVSSLQSQIAAGSPPDVVQLGFSDLDFAIHSLKVKSLDDLVGKDAVQANFDGAKFPYAKTARTLGDWDGKTYGVPFVFSTPVLYYNASIFAEAGLDPAKPPTTWDEARQDAKTIVDKTNHDGVYLDCLTKIAKDWCFQSLVRSNGGRVISENRTTLTYSQPPAVQAVQMAQSLVKDGLTPVLGQKEAYTSFAAGNIGMFLETSSIQGTFVKGSKGKWDLRAAEMPSFGKKPTIPTNSGASLFVLSNDPAKQRAGWELIKFLTSEDAYKTISTKIGYLPLRTGLVDDPNGLAAWAKANPLVVPNIAQLDRMEPWISIPGVNYIQVRDGMMEAVEKIVYQGADAQSTLTAAQKQGAALLPKA</sequence>
<feature type="compositionally biased region" description="Polar residues" evidence="4">
    <location>
        <begin position="92"/>
        <end position="111"/>
    </location>
</feature>
<dbReference type="InterPro" id="IPR050490">
    <property type="entry name" value="Bact_solute-bd_prot1"/>
</dbReference>
<dbReference type="CDD" id="cd14748">
    <property type="entry name" value="PBP2_UgpB"/>
    <property type="match status" value="1"/>
</dbReference>
<dbReference type="PROSITE" id="PS01037">
    <property type="entry name" value="SBP_BACTERIAL_1"/>
    <property type="match status" value="1"/>
</dbReference>
<accession>A0A0D8BCA7</accession>